<organism evidence="1 2">
    <name type="scientific">Nelumbo nucifera</name>
    <name type="common">Sacred lotus</name>
    <dbReference type="NCBI Taxonomy" id="4432"/>
    <lineage>
        <taxon>Eukaryota</taxon>
        <taxon>Viridiplantae</taxon>
        <taxon>Streptophyta</taxon>
        <taxon>Embryophyta</taxon>
        <taxon>Tracheophyta</taxon>
        <taxon>Spermatophyta</taxon>
        <taxon>Magnoliopsida</taxon>
        <taxon>Proteales</taxon>
        <taxon>Nelumbonaceae</taxon>
        <taxon>Nelumbo</taxon>
    </lineage>
</organism>
<reference evidence="1 2" key="1">
    <citation type="journal article" date="2020" name="Mol. Biol. Evol.">
        <title>Distinct Expression and Methylation Patterns for Genes with Different Fates following a Single Whole-Genome Duplication in Flowering Plants.</title>
        <authorList>
            <person name="Shi T."/>
            <person name="Rahmani R.S."/>
            <person name="Gugger P.F."/>
            <person name="Wang M."/>
            <person name="Li H."/>
            <person name="Zhang Y."/>
            <person name="Li Z."/>
            <person name="Wang Q."/>
            <person name="Van de Peer Y."/>
            <person name="Marchal K."/>
            <person name="Chen J."/>
        </authorList>
    </citation>
    <scope>NUCLEOTIDE SEQUENCE [LARGE SCALE GENOMIC DNA]</scope>
    <source>
        <tissue evidence="1">Leaf</tissue>
    </source>
</reference>
<dbReference type="Proteomes" id="UP000607653">
    <property type="component" value="Unassembled WGS sequence"/>
</dbReference>
<evidence type="ECO:0000313" key="1">
    <source>
        <dbReference type="EMBL" id="DAD25112.1"/>
    </source>
</evidence>
<keyword evidence="2" id="KW-1185">Reference proteome</keyword>
<evidence type="ECO:0000313" key="2">
    <source>
        <dbReference type="Proteomes" id="UP000607653"/>
    </source>
</evidence>
<gene>
    <name evidence="1" type="ORF">HUJ06_026576</name>
</gene>
<accession>A0A822XYL8</accession>
<proteinExistence type="predicted"/>
<name>A0A822XYL8_NELNU</name>
<dbReference type="EMBL" id="DUZY01000001">
    <property type="protein sequence ID" value="DAD25112.1"/>
    <property type="molecule type" value="Genomic_DNA"/>
</dbReference>
<protein>
    <submittedName>
        <fullName evidence="1">Uncharacterized protein</fullName>
    </submittedName>
</protein>
<dbReference type="AlphaFoldDB" id="A0A822XYL8"/>
<sequence length="58" mass="6472">MLSAQNEYANSSFPLFIFFCPCVLIVSKQLTPASSSLIFSLLLPYHTVGQQSHLQPKK</sequence>
<comment type="caution">
    <text evidence="1">The sequence shown here is derived from an EMBL/GenBank/DDBJ whole genome shotgun (WGS) entry which is preliminary data.</text>
</comment>